<gene>
    <name evidence="1" type="ORF">CISIN_1g0417571mg</name>
</gene>
<sequence>LPSLLIALDVSGNKLTGSLHIEVGKLKNLEILDVSRNMLEENLISAGTFG</sequence>
<feature type="non-terminal residue" evidence="1">
    <location>
        <position position="1"/>
    </location>
</feature>
<dbReference type="Pfam" id="PF00560">
    <property type="entry name" value="LRR_1"/>
    <property type="match status" value="2"/>
</dbReference>
<dbReference type="Proteomes" id="UP000027120">
    <property type="component" value="Unassembled WGS sequence"/>
</dbReference>
<feature type="non-terminal residue" evidence="1">
    <location>
        <position position="50"/>
    </location>
</feature>
<protein>
    <recommendedName>
        <fullName evidence="3">Leucine-rich repeat-containing N-terminal plant-type domain-containing protein</fullName>
    </recommendedName>
</protein>
<dbReference type="SUPFAM" id="SSF52058">
    <property type="entry name" value="L domain-like"/>
    <property type="match status" value="1"/>
</dbReference>
<evidence type="ECO:0000313" key="1">
    <source>
        <dbReference type="EMBL" id="KDO48309.1"/>
    </source>
</evidence>
<organism evidence="1 2">
    <name type="scientific">Citrus sinensis</name>
    <name type="common">Sweet orange</name>
    <name type="synonym">Citrus aurantium var. sinensis</name>
    <dbReference type="NCBI Taxonomy" id="2711"/>
    <lineage>
        <taxon>Eukaryota</taxon>
        <taxon>Viridiplantae</taxon>
        <taxon>Streptophyta</taxon>
        <taxon>Embryophyta</taxon>
        <taxon>Tracheophyta</taxon>
        <taxon>Spermatophyta</taxon>
        <taxon>Magnoliopsida</taxon>
        <taxon>eudicotyledons</taxon>
        <taxon>Gunneridae</taxon>
        <taxon>Pentapetalae</taxon>
        <taxon>rosids</taxon>
        <taxon>malvids</taxon>
        <taxon>Sapindales</taxon>
        <taxon>Rutaceae</taxon>
        <taxon>Aurantioideae</taxon>
        <taxon>Citrus</taxon>
    </lineage>
</organism>
<reference evidence="1 2" key="1">
    <citation type="submission" date="2014-04" db="EMBL/GenBank/DDBJ databases">
        <authorList>
            <consortium name="International Citrus Genome Consortium"/>
            <person name="Gmitter F."/>
            <person name="Chen C."/>
            <person name="Farmerie W."/>
            <person name="Harkins T."/>
            <person name="Desany B."/>
            <person name="Mohiuddin M."/>
            <person name="Kodira C."/>
            <person name="Borodovsky M."/>
            <person name="Lomsadze A."/>
            <person name="Burns P."/>
            <person name="Jenkins J."/>
            <person name="Prochnik S."/>
            <person name="Shu S."/>
            <person name="Chapman J."/>
            <person name="Pitluck S."/>
            <person name="Schmutz J."/>
            <person name="Rokhsar D."/>
        </authorList>
    </citation>
    <scope>NUCLEOTIDE SEQUENCE</scope>
</reference>
<dbReference type="PRINTS" id="PR00019">
    <property type="entry name" value="LEURICHRPT"/>
</dbReference>
<evidence type="ECO:0008006" key="3">
    <source>
        <dbReference type="Google" id="ProtNLM"/>
    </source>
</evidence>
<dbReference type="EMBL" id="KK785146">
    <property type="protein sequence ID" value="KDO48309.1"/>
    <property type="molecule type" value="Genomic_DNA"/>
</dbReference>
<accession>A0A067DZB8</accession>
<proteinExistence type="predicted"/>
<evidence type="ECO:0000313" key="2">
    <source>
        <dbReference type="Proteomes" id="UP000027120"/>
    </source>
</evidence>
<keyword evidence="2" id="KW-1185">Reference proteome</keyword>
<dbReference type="Gene3D" id="3.80.10.10">
    <property type="entry name" value="Ribonuclease Inhibitor"/>
    <property type="match status" value="1"/>
</dbReference>
<dbReference type="InterPro" id="IPR001611">
    <property type="entry name" value="Leu-rich_rpt"/>
</dbReference>
<dbReference type="AlphaFoldDB" id="A0A067DZB8"/>
<dbReference type="InterPro" id="IPR032675">
    <property type="entry name" value="LRR_dom_sf"/>
</dbReference>
<name>A0A067DZB8_CITSI</name>